<feature type="domain" description="F54D1.6-like second Ig-like" evidence="1">
    <location>
        <begin position="2"/>
        <end position="55"/>
    </location>
</feature>
<keyword evidence="3" id="KW-1185">Reference proteome</keyword>
<dbReference type="Proteomes" id="UP000267096">
    <property type="component" value="Unassembled WGS sequence"/>
</dbReference>
<dbReference type="WBParaSite" id="ASIM_0000957101-mRNA-1">
    <property type="protein sequence ID" value="ASIM_0000957101-mRNA-1"/>
    <property type="gene ID" value="ASIM_0000957101"/>
</dbReference>
<evidence type="ECO:0000313" key="4">
    <source>
        <dbReference type="WBParaSite" id="ASIM_0000957101-mRNA-1"/>
    </source>
</evidence>
<dbReference type="AlphaFoldDB" id="A0A0M3JPH5"/>
<dbReference type="EMBL" id="UYRR01028010">
    <property type="protein sequence ID" value="VDK38520.1"/>
    <property type="molecule type" value="Genomic_DNA"/>
</dbReference>
<protein>
    <submittedName>
        <fullName evidence="4">SPX domain-containing protein</fullName>
    </submittedName>
</protein>
<proteinExistence type="predicted"/>
<evidence type="ECO:0000313" key="3">
    <source>
        <dbReference type="Proteomes" id="UP000267096"/>
    </source>
</evidence>
<evidence type="ECO:0000259" key="1">
    <source>
        <dbReference type="Pfam" id="PF24464"/>
    </source>
</evidence>
<dbReference type="InterPro" id="IPR057019">
    <property type="entry name" value="F54D1_6-like_Ig-like_2"/>
</dbReference>
<sequence>MMSQVEKWYLTEWERENTLYTFRFGYLKLAPLKARDEYIESGGDVGSGLVARTIITNFISVLHIHRYCHLLMYSEANYL</sequence>
<dbReference type="Pfam" id="PF24464">
    <property type="entry name" value="Ig_F54D1_6_2"/>
    <property type="match status" value="1"/>
</dbReference>
<gene>
    <name evidence="2" type="ORF">ASIM_LOCUS9307</name>
</gene>
<organism evidence="4">
    <name type="scientific">Anisakis simplex</name>
    <name type="common">Herring worm</name>
    <dbReference type="NCBI Taxonomy" id="6269"/>
    <lineage>
        <taxon>Eukaryota</taxon>
        <taxon>Metazoa</taxon>
        <taxon>Ecdysozoa</taxon>
        <taxon>Nematoda</taxon>
        <taxon>Chromadorea</taxon>
        <taxon>Rhabditida</taxon>
        <taxon>Spirurina</taxon>
        <taxon>Ascaridomorpha</taxon>
        <taxon>Ascaridoidea</taxon>
        <taxon>Anisakidae</taxon>
        <taxon>Anisakis</taxon>
        <taxon>Anisakis simplex complex</taxon>
    </lineage>
</organism>
<reference evidence="4" key="1">
    <citation type="submission" date="2017-02" db="UniProtKB">
        <authorList>
            <consortium name="WormBaseParasite"/>
        </authorList>
    </citation>
    <scope>IDENTIFICATION</scope>
</reference>
<reference evidence="2 3" key="2">
    <citation type="submission" date="2018-11" db="EMBL/GenBank/DDBJ databases">
        <authorList>
            <consortium name="Pathogen Informatics"/>
        </authorList>
    </citation>
    <scope>NUCLEOTIDE SEQUENCE [LARGE SCALE GENOMIC DNA]</scope>
</reference>
<accession>A0A0M3JPH5</accession>
<name>A0A0M3JPH5_ANISI</name>
<evidence type="ECO:0000313" key="2">
    <source>
        <dbReference type="EMBL" id="VDK38520.1"/>
    </source>
</evidence>